<comment type="caution">
    <text evidence="1">The sequence shown here is derived from an EMBL/GenBank/DDBJ whole genome shotgun (WGS) entry which is preliminary data.</text>
</comment>
<name>A0AAD7C225_9AGAR</name>
<sequence length="597" mass="67255">EWKSRDAAELDCFDIPFAIKELIQNIVGQALKDIRAREWEGFKREDLRLKSDEEKRACKERLVATYPSLLTGPHGVSLTNAACLPLYVLSVDTYANTNLAAAVVLWDTSNKMNAISFFNNHLDAAASFDSFVVDGWSTSKSDEFAIGEKGKGFVLAMQFLFETLDKMWDLNPKTKSNQKTVLPQPGMSFRVGEELGEFKWRKRRKQEVLHVTQDDLTTRTVSEYLAHKYELGDVANTAADVDNNEDGGIVPYYYNSDLETKNEGMTEKAEKDLKSAANRRKKYGMDVNNKSVVKSDEVCITIVGLDTELQPETLFSAVYGIIPPLHAWRPKSRFIPGCSVGNVQFFLISGKPRFYLRDQFIPQGVHLNHLSINYHGDLTLSAERVMVGYDEKRIDFHTDLGASADYGFRDEPKLAIELAADILTDDHSDGIAGVLTPRDKKGAEQYRVAFDAAMRRQAPTTSLTLCPCSKNEEHIALYEQLDLKPFQVNPRALEILYESGAYLPIKDYARKILLESPMAAGLDRLRAVLQMVIPELEADAITIRKYDKVYPTAVWSEDNRQFAVALPKPCEEHGDGDEMTECFCWIIPVLEEAASTR</sequence>
<protein>
    <submittedName>
        <fullName evidence="1">Uncharacterized protein</fullName>
    </submittedName>
</protein>
<dbReference type="AlphaFoldDB" id="A0AAD7C225"/>
<feature type="non-terminal residue" evidence="1">
    <location>
        <position position="1"/>
    </location>
</feature>
<gene>
    <name evidence="1" type="ORF">FB45DRAFT_1138764</name>
</gene>
<organism evidence="1 2">
    <name type="scientific">Roridomyces roridus</name>
    <dbReference type="NCBI Taxonomy" id="1738132"/>
    <lineage>
        <taxon>Eukaryota</taxon>
        <taxon>Fungi</taxon>
        <taxon>Dikarya</taxon>
        <taxon>Basidiomycota</taxon>
        <taxon>Agaricomycotina</taxon>
        <taxon>Agaricomycetes</taxon>
        <taxon>Agaricomycetidae</taxon>
        <taxon>Agaricales</taxon>
        <taxon>Marasmiineae</taxon>
        <taxon>Mycenaceae</taxon>
        <taxon>Roridomyces</taxon>
    </lineage>
</organism>
<dbReference type="EMBL" id="JARKIF010000006">
    <property type="protein sequence ID" value="KAJ7636813.1"/>
    <property type="molecule type" value="Genomic_DNA"/>
</dbReference>
<evidence type="ECO:0000313" key="2">
    <source>
        <dbReference type="Proteomes" id="UP001221142"/>
    </source>
</evidence>
<accession>A0AAD7C225</accession>
<proteinExistence type="predicted"/>
<keyword evidence="2" id="KW-1185">Reference proteome</keyword>
<evidence type="ECO:0000313" key="1">
    <source>
        <dbReference type="EMBL" id="KAJ7636813.1"/>
    </source>
</evidence>
<dbReference type="Proteomes" id="UP001221142">
    <property type="component" value="Unassembled WGS sequence"/>
</dbReference>
<reference evidence="1" key="1">
    <citation type="submission" date="2023-03" db="EMBL/GenBank/DDBJ databases">
        <title>Massive genome expansion in bonnet fungi (Mycena s.s.) driven by repeated elements and novel gene families across ecological guilds.</title>
        <authorList>
            <consortium name="Lawrence Berkeley National Laboratory"/>
            <person name="Harder C.B."/>
            <person name="Miyauchi S."/>
            <person name="Viragh M."/>
            <person name="Kuo A."/>
            <person name="Thoen E."/>
            <person name="Andreopoulos B."/>
            <person name="Lu D."/>
            <person name="Skrede I."/>
            <person name="Drula E."/>
            <person name="Henrissat B."/>
            <person name="Morin E."/>
            <person name="Kohler A."/>
            <person name="Barry K."/>
            <person name="LaButti K."/>
            <person name="Morin E."/>
            <person name="Salamov A."/>
            <person name="Lipzen A."/>
            <person name="Mereny Z."/>
            <person name="Hegedus B."/>
            <person name="Baldrian P."/>
            <person name="Stursova M."/>
            <person name="Weitz H."/>
            <person name="Taylor A."/>
            <person name="Grigoriev I.V."/>
            <person name="Nagy L.G."/>
            <person name="Martin F."/>
            <person name="Kauserud H."/>
        </authorList>
    </citation>
    <scope>NUCLEOTIDE SEQUENCE</scope>
    <source>
        <strain evidence="1">9284</strain>
    </source>
</reference>
<feature type="non-terminal residue" evidence="1">
    <location>
        <position position="597"/>
    </location>
</feature>